<dbReference type="Proteomes" id="UP001157167">
    <property type="component" value="Unassembled WGS sequence"/>
</dbReference>
<dbReference type="RefSeq" id="WP_284186853.1">
    <property type="nucleotide sequence ID" value="NZ_BSPX01000007.1"/>
</dbReference>
<name>A0ABQ6F9E6_9RHOO</name>
<protein>
    <recommendedName>
        <fullName evidence="2">ATP-grasp domain-containing protein</fullName>
    </recommendedName>
</protein>
<dbReference type="Pfam" id="PF02786">
    <property type="entry name" value="CPSase_L_D2"/>
    <property type="match status" value="1"/>
</dbReference>
<dbReference type="InterPro" id="IPR005479">
    <property type="entry name" value="CPAse_ATP-bd"/>
</dbReference>
<dbReference type="InterPro" id="IPR011761">
    <property type="entry name" value="ATP-grasp"/>
</dbReference>
<feature type="domain" description="ATP-grasp" evidence="2">
    <location>
        <begin position="122"/>
        <end position="321"/>
    </location>
</feature>
<dbReference type="Gene3D" id="3.30.470.20">
    <property type="entry name" value="ATP-grasp fold, B domain"/>
    <property type="match status" value="1"/>
</dbReference>
<organism evidence="3 4">
    <name type="scientific">Zoogloea oryzae</name>
    <dbReference type="NCBI Taxonomy" id="310767"/>
    <lineage>
        <taxon>Bacteria</taxon>
        <taxon>Pseudomonadati</taxon>
        <taxon>Pseudomonadota</taxon>
        <taxon>Betaproteobacteria</taxon>
        <taxon>Rhodocyclales</taxon>
        <taxon>Zoogloeaceae</taxon>
        <taxon>Zoogloea</taxon>
    </lineage>
</organism>
<keyword evidence="1" id="KW-0067">ATP-binding</keyword>
<dbReference type="SUPFAM" id="SSF56059">
    <property type="entry name" value="Glutathione synthetase ATP-binding domain-like"/>
    <property type="match status" value="1"/>
</dbReference>
<proteinExistence type="predicted"/>
<comment type="caution">
    <text evidence="3">The sequence shown here is derived from an EMBL/GenBank/DDBJ whole genome shotgun (WGS) entry which is preliminary data.</text>
</comment>
<evidence type="ECO:0000256" key="1">
    <source>
        <dbReference type="PROSITE-ProRule" id="PRU00409"/>
    </source>
</evidence>
<dbReference type="EMBL" id="BSPX01000007">
    <property type="protein sequence ID" value="GLT21406.1"/>
    <property type="molecule type" value="Genomic_DNA"/>
</dbReference>
<evidence type="ECO:0000313" key="4">
    <source>
        <dbReference type="Proteomes" id="UP001157167"/>
    </source>
</evidence>
<gene>
    <name evidence="3" type="ORF">GCM10007933_08580</name>
</gene>
<evidence type="ECO:0000259" key="2">
    <source>
        <dbReference type="PROSITE" id="PS50975"/>
    </source>
</evidence>
<dbReference type="PROSITE" id="PS50975">
    <property type="entry name" value="ATP_GRASP"/>
    <property type="match status" value="1"/>
</dbReference>
<keyword evidence="1" id="KW-0547">Nucleotide-binding</keyword>
<keyword evidence="4" id="KW-1185">Reference proteome</keyword>
<accession>A0ABQ6F9E6</accession>
<reference evidence="4" key="1">
    <citation type="journal article" date="2019" name="Int. J. Syst. Evol. Microbiol.">
        <title>The Global Catalogue of Microorganisms (GCM) 10K type strain sequencing project: providing services to taxonomists for standard genome sequencing and annotation.</title>
        <authorList>
            <consortium name="The Broad Institute Genomics Platform"/>
            <consortium name="The Broad Institute Genome Sequencing Center for Infectious Disease"/>
            <person name="Wu L."/>
            <person name="Ma J."/>
        </authorList>
    </citation>
    <scope>NUCLEOTIDE SEQUENCE [LARGE SCALE GENOMIC DNA]</scope>
    <source>
        <strain evidence="4">NBRC 102407</strain>
    </source>
</reference>
<sequence length="403" mass="44617">MTDKQVRPPCYVLGIETQIGLSLVRELGEAGVPVVGIATGDKAIGLQSRYLAHGEILNKPRTDAGLAELRAIGERHGAGYLLTVSEANTTWLIENRDRLGVITPLLPSKDAFAIVLDKGRTLEAAEAVGIDVPKSASPATWADVERVAASFPFPAVLKWSDPNGVAPALHAAGIELVKAEYVYTADEFLRAAARYRPVEMWPLVQEYCPGVGLGQFFFMHEGKAVRRFQHLRVAEWPPEGGFSSVCDGVPLDQFKDLQEKSIRLLQAIGWEGVAMVEYRYDPASGRAVLMEVNGRFWGSFPLAMYSGAGFGLLAYSLQGQGVMPSLPALRENLRCRMVATEIKRLRRILLQPGLIRDRTFRVRPVHEVLRFVGDFLRPSVCYYVWNLKDVKPFIRDVRNAIGV</sequence>
<evidence type="ECO:0000313" key="3">
    <source>
        <dbReference type="EMBL" id="GLT21406.1"/>
    </source>
</evidence>